<dbReference type="OrthoDB" id="152963at2"/>
<evidence type="ECO:0000256" key="3">
    <source>
        <dbReference type="ARBA" id="ARBA00022801"/>
    </source>
</evidence>
<proteinExistence type="predicted"/>
<keyword evidence="2" id="KW-0479">Metal-binding</keyword>
<evidence type="ECO:0000259" key="7">
    <source>
        <dbReference type="PROSITE" id="PS50249"/>
    </source>
</evidence>
<evidence type="ECO:0000256" key="1">
    <source>
        <dbReference type="ARBA" id="ARBA00022670"/>
    </source>
</evidence>
<dbReference type="Proteomes" id="UP000286100">
    <property type="component" value="Unassembled WGS sequence"/>
</dbReference>
<evidence type="ECO:0000256" key="2">
    <source>
        <dbReference type="ARBA" id="ARBA00022723"/>
    </source>
</evidence>
<dbReference type="Gene3D" id="3.40.140.10">
    <property type="entry name" value="Cytidine Deaminase, domain 2"/>
    <property type="match status" value="1"/>
</dbReference>
<sequence length="341" mass="37202">MFRLGHVSAICLLGRLRRLLHLWPVAWRRSRTDDGVCLPCGGACDAVGEPAPRRALLFGFDRCPRNRSGAARLRHRDRAQGRSLLAHSRGGDADCHHPGPSGEVRQSRPYPPSLCDHDSWLELSSATVAGTRQLASSDADPRAWDRHILEQLLEILDPSNAHEWSSSLIDEFGSLGRLIAADGTAHKQIISDARAIALIAMTRTVMLNVLHARLDEGPVMSNDRAVADYAQARLGHAPVETVLLLLLNDQNELIRDLCLSTGTVDATAIAPREVVRHILNANARAILLAHNHPSGDPTPSLADKAITNRIARVVEGLGVTLVDHVIVARGRWHSMRADGVF</sequence>
<dbReference type="InterPro" id="IPR025657">
    <property type="entry name" value="RadC_JAB"/>
</dbReference>
<feature type="region of interest" description="Disordered" evidence="6">
    <location>
        <begin position="87"/>
        <end position="109"/>
    </location>
</feature>
<feature type="domain" description="MPN" evidence="7">
    <location>
        <begin position="219"/>
        <end position="341"/>
    </location>
</feature>
<evidence type="ECO:0000256" key="4">
    <source>
        <dbReference type="ARBA" id="ARBA00022833"/>
    </source>
</evidence>
<gene>
    <name evidence="8" type="ORF">D3876_08455</name>
</gene>
<reference evidence="8 9" key="1">
    <citation type="submission" date="2018-09" db="EMBL/GenBank/DDBJ databases">
        <authorList>
            <person name="Zhu H."/>
        </authorList>
    </citation>
    <scope>NUCLEOTIDE SEQUENCE [LARGE SCALE GENOMIC DNA]</scope>
    <source>
        <strain evidence="8 9">K2R01-6</strain>
    </source>
</reference>
<dbReference type="PANTHER" id="PTHR30471">
    <property type="entry name" value="DNA REPAIR PROTEIN RADC"/>
    <property type="match status" value="1"/>
</dbReference>
<evidence type="ECO:0000256" key="5">
    <source>
        <dbReference type="ARBA" id="ARBA00023049"/>
    </source>
</evidence>
<comment type="caution">
    <text evidence="8">The sequence shown here is derived from an EMBL/GenBank/DDBJ whole genome shotgun (WGS) entry which is preliminary data.</text>
</comment>
<evidence type="ECO:0000256" key="6">
    <source>
        <dbReference type="SAM" id="MobiDB-lite"/>
    </source>
</evidence>
<dbReference type="PANTHER" id="PTHR30471:SF3">
    <property type="entry name" value="UPF0758 PROTEIN YEES-RELATED"/>
    <property type="match status" value="1"/>
</dbReference>
<dbReference type="AlphaFoldDB" id="A0A418WK15"/>
<dbReference type="GO" id="GO:0006508">
    <property type="term" value="P:proteolysis"/>
    <property type="evidence" value="ECO:0007669"/>
    <property type="project" value="UniProtKB-KW"/>
</dbReference>
<keyword evidence="9" id="KW-1185">Reference proteome</keyword>
<dbReference type="InterPro" id="IPR001405">
    <property type="entry name" value="UPF0758"/>
</dbReference>
<evidence type="ECO:0000313" key="8">
    <source>
        <dbReference type="EMBL" id="RJF90292.1"/>
    </source>
</evidence>
<name>A0A418WK15_9SPHN</name>
<organism evidence="8 9">
    <name type="scientific">Sphingomonas cavernae</name>
    <dbReference type="NCBI Taxonomy" id="2320861"/>
    <lineage>
        <taxon>Bacteria</taxon>
        <taxon>Pseudomonadati</taxon>
        <taxon>Pseudomonadota</taxon>
        <taxon>Alphaproteobacteria</taxon>
        <taxon>Sphingomonadales</taxon>
        <taxon>Sphingomonadaceae</taxon>
        <taxon>Sphingomonas</taxon>
    </lineage>
</organism>
<evidence type="ECO:0000313" key="9">
    <source>
        <dbReference type="Proteomes" id="UP000286100"/>
    </source>
</evidence>
<dbReference type="PROSITE" id="PS01302">
    <property type="entry name" value="UPF0758"/>
    <property type="match status" value="1"/>
</dbReference>
<keyword evidence="1" id="KW-0645">Protease</keyword>
<dbReference type="InterPro" id="IPR037518">
    <property type="entry name" value="MPN"/>
</dbReference>
<dbReference type="EMBL" id="QYUM01000003">
    <property type="protein sequence ID" value="RJF90292.1"/>
    <property type="molecule type" value="Genomic_DNA"/>
</dbReference>
<protein>
    <recommendedName>
        <fullName evidence="7">MPN domain-containing protein</fullName>
    </recommendedName>
</protein>
<dbReference type="Pfam" id="PF04002">
    <property type="entry name" value="RadC"/>
    <property type="match status" value="1"/>
</dbReference>
<dbReference type="CDD" id="cd08071">
    <property type="entry name" value="MPN_DUF2466"/>
    <property type="match status" value="1"/>
</dbReference>
<dbReference type="PROSITE" id="PS50249">
    <property type="entry name" value="MPN"/>
    <property type="match status" value="1"/>
</dbReference>
<dbReference type="GO" id="GO:0046872">
    <property type="term" value="F:metal ion binding"/>
    <property type="evidence" value="ECO:0007669"/>
    <property type="project" value="UniProtKB-KW"/>
</dbReference>
<keyword evidence="5" id="KW-0482">Metalloprotease</keyword>
<accession>A0A418WK15</accession>
<keyword evidence="4" id="KW-0862">Zinc</keyword>
<dbReference type="InterPro" id="IPR020891">
    <property type="entry name" value="UPF0758_CS"/>
</dbReference>
<keyword evidence="3" id="KW-0378">Hydrolase</keyword>
<dbReference type="GO" id="GO:0008237">
    <property type="term" value="F:metallopeptidase activity"/>
    <property type="evidence" value="ECO:0007669"/>
    <property type="project" value="UniProtKB-KW"/>
</dbReference>